<dbReference type="GO" id="GO:0003700">
    <property type="term" value="F:DNA-binding transcription factor activity"/>
    <property type="evidence" value="ECO:0007669"/>
    <property type="project" value="InterPro"/>
</dbReference>
<protein>
    <submittedName>
        <fullName evidence="2">Transcriptional regulator, ArsR family</fullName>
    </submittedName>
</protein>
<dbReference type="AlphaFoldDB" id="A0A1H8IIM1"/>
<dbReference type="SMART" id="SM00418">
    <property type="entry name" value="HTH_ARSR"/>
    <property type="match status" value="1"/>
</dbReference>
<dbReference type="InterPro" id="IPR052543">
    <property type="entry name" value="HTH_Metal-responsive_Reg"/>
</dbReference>
<proteinExistence type="predicted"/>
<dbReference type="InterPro" id="IPR001845">
    <property type="entry name" value="HTH_ArsR_DNA-bd_dom"/>
</dbReference>
<feature type="domain" description="HTH arsR-type" evidence="1">
    <location>
        <begin position="1"/>
        <end position="94"/>
    </location>
</feature>
<dbReference type="Pfam" id="PF12802">
    <property type="entry name" value="MarR_2"/>
    <property type="match status" value="1"/>
</dbReference>
<dbReference type="GO" id="GO:0097063">
    <property type="term" value="F:cadmium ion sensor activity"/>
    <property type="evidence" value="ECO:0007669"/>
    <property type="project" value="TreeGrafter"/>
</dbReference>
<dbReference type="PROSITE" id="PS50987">
    <property type="entry name" value="HTH_ARSR_2"/>
    <property type="match status" value="1"/>
</dbReference>
<reference evidence="3" key="1">
    <citation type="submission" date="2016-10" db="EMBL/GenBank/DDBJ databases">
        <authorList>
            <person name="Varghese N."/>
            <person name="Submissions S."/>
        </authorList>
    </citation>
    <scope>NUCLEOTIDE SEQUENCE [LARGE SCALE GENOMIC DNA]</scope>
    <source>
        <strain evidence="3">S6-262</strain>
    </source>
</reference>
<dbReference type="Gene3D" id="1.10.10.10">
    <property type="entry name" value="Winged helix-like DNA-binding domain superfamily/Winged helix DNA-binding domain"/>
    <property type="match status" value="1"/>
</dbReference>
<dbReference type="InterPro" id="IPR036390">
    <property type="entry name" value="WH_DNA-bd_sf"/>
</dbReference>
<evidence type="ECO:0000259" key="1">
    <source>
        <dbReference type="PROSITE" id="PS50987"/>
    </source>
</evidence>
<dbReference type="RefSeq" id="WP_093666807.1">
    <property type="nucleotide sequence ID" value="NZ_FOCF01000010.1"/>
</dbReference>
<organism evidence="2 3">
    <name type="scientific">Sphingomonas gellani</name>
    <dbReference type="NCBI Taxonomy" id="1166340"/>
    <lineage>
        <taxon>Bacteria</taxon>
        <taxon>Pseudomonadati</taxon>
        <taxon>Pseudomonadota</taxon>
        <taxon>Alphaproteobacteria</taxon>
        <taxon>Sphingomonadales</taxon>
        <taxon>Sphingomonadaceae</taxon>
        <taxon>Sphingomonas</taxon>
    </lineage>
</organism>
<evidence type="ECO:0000313" key="3">
    <source>
        <dbReference type="Proteomes" id="UP000199206"/>
    </source>
</evidence>
<dbReference type="SUPFAM" id="SSF46785">
    <property type="entry name" value="Winged helix' DNA-binding domain"/>
    <property type="match status" value="1"/>
</dbReference>
<dbReference type="EMBL" id="FOCF01000010">
    <property type="protein sequence ID" value="SEN68119.1"/>
    <property type="molecule type" value="Genomic_DNA"/>
</dbReference>
<dbReference type="InterPro" id="IPR036388">
    <property type="entry name" value="WH-like_DNA-bd_sf"/>
</dbReference>
<dbReference type="InterPro" id="IPR000835">
    <property type="entry name" value="HTH_MarR-typ"/>
</dbReference>
<name>A0A1H8IIM1_9SPHN</name>
<dbReference type="InterPro" id="IPR011991">
    <property type="entry name" value="ArsR-like_HTH"/>
</dbReference>
<dbReference type="PANTHER" id="PTHR39168">
    <property type="entry name" value="TRANSCRIPTIONAL REGULATOR-RELATED"/>
    <property type="match status" value="1"/>
</dbReference>
<dbReference type="Proteomes" id="UP000199206">
    <property type="component" value="Unassembled WGS sequence"/>
</dbReference>
<gene>
    <name evidence="2" type="ORF">SAMN05192583_3294</name>
</gene>
<dbReference type="GO" id="GO:0003677">
    <property type="term" value="F:DNA binding"/>
    <property type="evidence" value="ECO:0007669"/>
    <property type="project" value="TreeGrafter"/>
</dbReference>
<dbReference type="GO" id="GO:0046686">
    <property type="term" value="P:response to cadmium ion"/>
    <property type="evidence" value="ECO:0007669"/>
    <property type="project" value="TreeGrafter"/>
</dbReference>
<dbReference type="CDD" id="cd00090">
    <property type="entry name" value="HTH_ARSR"/>
    <property type="match status" value="1"/>
</dbReference>
<dbReference type="OrthoDB" id="9797716at2"/>
<evidence type="ECO:0000313" key="2">
    <source>
        <dbReference type="EMBL" id="SEN68119.1"/>
    </source>
</evidence>
<dbReference type="PANTHER" id="PTHR39168:SF1">
    <property type="entry name" value="TRANSCRIPTIONAL REGULATORY PROTEIN"/>
    <property type="match status" value="1"/>
</dbReference>
<sequence>MTTANSLAGIGALIGDPGRATMLVTLMDGRALTAGELARAAGIAAPTASGHLARMLEGGLLALERQGRHRYYRLANSSIAGLIEQLMAVSGELTAAVAQRRPVVTGPRDYALRRARLCYDHLAGEIAVDIAENMAARGLIEFADDGGAVTGAGMELFAALHVDVASRTPDQRRSATFCRPCLDWSERRPHIAGFVGKALYTAFLRADWLRAPISGRAVQVTPVGLREFRRHFGVHLS</sequence>
<accession>A0A1H8IIM1</accession>
<dbReference type="STRING" id="1166340.SAMN05192583_3294"/>
<dbReference type="GO" id="GO:0010288">
    <property type="term" value="P:response to lead ion"/>
    <property type="evidence" value="ECO:0007669"/>
    <property type="project" value="TreeGrafter"/>
</dbReference>
<keyword evidence="3" id="KW-1185">Reference proteome</keyword>
<dbReference type="GO" id="GO:0032791">
    <property type="term" value="F:lead ion binding"/>
    <property type="evidence" value="ECO:0007669"/>
    <property type="project" value="TreeGrafter"/>
</dbReference>